<evidence type="ECO:0000256" key="8">
    <source>
        <dbReference type="ARBA" id="ARBA00023315"/>
    </source>
</evidence>
<dbReference type="SUPFAM" id="SSF56317">
    <property type="entry name" value="Carbon-nitrogen hydrolase"/>
    <property type="match status" value="1"/>
</dbReference>
<keyword evidence="7 9" id="KW-0472">Membrane</keyword>
<dbReference type="NCBIfam" id="TIGR00546">
    <property type="entry name" value="lnt"/>
    <property type="match status" value="1"/>
</dbReference>
<keyword evidence="5 9" id="KW-0812">Transmembrane</keyword>
<dbReference type="EMBL" id="OKRB01000119">
    <property type="protein sequence ID" value="SPE27622.1"/>
    <property type="molecule type" value="Genomic_DNA"/>
</dbReference>
<comment type="subcellular location">
    <subcellularLocation>
        <location evidence="1 9">Cell membrane</location>
        <topology evidence="1 9">Multi-pass membrane protein</topology>
    </subcellularLocation>
</comment>
<dbReference type="Pfam" id="PF00795">
    <property type="entry name" value="CN_hydrolase"/>
    <property type="match status" value="1"/>
</dbReference>
<dbReference type="Proteomes" id="UP000239735">
    <property type="component" value="Unassembled WGS sequence"/>
</dbReference>
<keyword evidence="4 9" id="KW-0808">Transferase</keyword>
<dbReference type="InterPro" id="IPR036526">
    <property type="entry name" value="C-N_Hydrolase_sf"/>
</dbReference>
<feature type="transmembrane region" description="Helical" evidence="9">
    <location>
        <begin position="539"/>
        <end position="560"/>
    </location>
</feature>
<organism evidence="11 12">
    <name type="scientific">Candidatus Sulfuritelmatomonas gaucii</name>
    <dbReference type="NCBI Taxonomy" id="2043161"/>
    <lineage>
        <taxon>Bacteria</taxon>
        <taxon>Pseudomonadati</taxon>
        <taxon>Acidobacteriota</taxon>
        <taxon>Terriglobia</taxon>
        <taxon>Terriglobales</taxon>
        <taxon>Acidobacteriaceae</taxon>
        <taxon>Candidatus Sulfuritelmatomonas</taxon>
    </lineage>
</organism>
<dbReference type="EC" id="2.3.1.269" evidence="9"/>
<evidence type="ECO:0000256" key="9">
    <source>
        <dbReference type="HAMAP-Rule" id="MF_01148"/>
    </source>
</evidence>
<dbReference type="CDD" id="cd07571">
    <property type="entry name" value="ALP_N-acyl_transferase"/>
    <property type="match status" value="1"/>
</dbReference>
<dbReference type="Gene3D" id="3.60.110.10">
    <property type="entry name" value="Carbon-nitrogen hydrolase"/>
    <property type="match status" value="1"/>
</dbReference>
<dbReference type="GO" id="GO:0042158">
    <property type="term" value="P:lipoprotein biosynthetic process"/>
    <property type="evidence" value="ECO:0007669"/>
    <property type="project" value="UniProtKB-UniRule"/>
</dbReference>
<evidence type="ECO:0000256" key="4">
    <source>
        <dbReference type="ARBA" id="ARBA00022679"/>
    </source>
</evidence>
<dbReference type="InterPro" id="IPR045378">
    <property type="entry name" value="LNT_N"/>
</dbReference>
<proteinExistence type="inferred from homology"/>
<evidence type="ECO:0000313" key="12">
    <source>
        <dbReference type="Proteomes" id="UP000239735"/>
    </source>
</evidence>
<evidence type="ECO:0000259" key="10">
    <source>
        <dbReference type="PROSITE" id="PS50263"/>
    </source>
</evidence>
<feature type="transmembrane region" description="Helical" evidence="9">
    <location>
        <begin position="220"/>
        <end position="240"/>
    </location>
</feature>
<dbReference type="PROSITE" id="PS50263">
    <property type="entry name" value="CN_HYDROLASE"/>
    <property type="match status" value="1"/>
</dbReference>
<reference evidence="12" key="1">
    <citation type="submission" date="2018-02" db="EMBL/GenBank/DDBJ databases">
        <authorList>
            <person name="Hausmann B."/>
        </authorList>
    </citation>
    <scope>NUCLEOTIDE SEQUENCE [LARGE SCALE GENOMIC DNA]</scope>
    <source>
        <strain evidence="12">Peat soil MAG SbA5</strain>
    </source>
</reference>
<keyword evidence="8 9" id="KW-0012">Acyltransferase</keyword>
<gene>
    <name evidence="9" type="primary">lnt</name>
    <name evidence="11" type="ORF">SBA5_60029</name>
</gene>
<accession>A0A2N9LWM4</accession>
<dbReference type="InterPro" id="IPR003010">
    <property type="entry name" value="C-N_Hydrolase"/>
</dbReference>
<dbReference type="PANTHER" id="PTHR38686:SF1">
    <property type="entry name" value="APOLIPOPROTEIN N-ACYLTRANSFERASE"/>
    <property type="match status" value="1"/>
</dbReference>
<feature type="transmembrane region" description="Helical" evidence="9">
    <location>
        <begin position="182"/>
        <end position="208"/>
    </location>
</feature>
<feature type="transmembrane region" description="Helical" evidence="9">
    <location>
        <begin position="75"/>
        <end position="94"/>
    </location>
</feature>
<keyword evidence="11" id="KW-0449">Lipoprotein</keyword>
<dbReference type="UniPathway" id="UPA00666"/>
<dbReference type="InterPro" id="IPR004563">
    <property type="entry name" value="Apolipo_AcylTrfase"/>
</dbReference>
<dbReference type="PANTHER" id="PTHR38686">
    <property type="entry name" value="APOLIPOPROTEIN N-ACYLTRANSFERASE"/>
    <property type="match status" value="1"/>
</dbReference>
<dbReference type="Pfam" id="PF20154">
    <property type="entry name" value="LNT_N"/>
    <property type="match status" value="1"/>
</dbReference>
<feature type="transmembrane region" description="Helical" evidence="9">
    <location>
        <begin position="20"/>
        <end position="40"/>
    </location>
</feature>
<feature type="transmembrane region" description="Helical" evidence="9">
    <location>
        <begin position="142"/>
        <end position="162"/>
    </location>
</feature>
<dbReference type="GO" id="GO:0005886">
    <property type="term" value="C:plasma membrane"/>
    <property type="evidence" value="ECO:0007669"/>
    <property type="project" value="UniProtKB-SubCell"/>
</dbReference>
<name>A0A2N9LWM4_9BACT</name>
<evidence type="ECO:0000256" key="2">
    <source>
        <dbReference type="ARBA" id="ARBA00010065"/>
    </source>
</evidence>
<dbReference type="HAMAP" id="MF_01148">
    <property type="entry name" value="Lnt"/>
    <property type="match status" value="1"/>
</dbReference>
<comment type="similarity">
    <text evidence="2 9">Belongs to the CN hydrolase family. Apolipoprotein N-acyltransferase subfamily.</text>
</comment>
<feature type="transmembrane region" description="Helical" evidence="9">
    <location>
        <begin position="46"/>
        <end position="63"/>
    </location>
</feature>
<feature type="domain" description="CN hydrolase" evidence="10">
    <location>
        <begin position="277"/>
        <end position="526"/>
    </location>
</feature>
<dbReference type="AlphaFoldDB" id="A0A2N9LWM4"/>
<sequence length="570" mass="62816">MFYTRPSMQQSSKWRSWKPWAAAVLSAGLLELPFPLAGPLPPWRSIFAWFALVPLLWAVLSIARSVRPHPLRDAFLIGYLCGFLWYMGNCYWIRATMMHYGDMPPMAPTLLLIGFSLVLGLYFGFLALGVALVQRATGSVRIALAFAPFLWTGLDLAAARITSVPWDQLGYSQVDNALVNQLAPWTGVYGITFVLMTANALLAGGWLVESRAASRFSGRWAWVACGAVLLVAGECGVFVASPRTDATTTAVLVQPNLDVGAASNWPGAEWDQHIAEFTHLASEECKSYIAGIPQSGAPKGEIICPPYHTYPDLIVWPESPAPFDQTDPRLQKALMNIAGAVHAPVIAGGIGWTYDGPTQEWHYYNSALIFGADGKLAGRYDKIHLVPFGEYIPFQNLLTFAHKLTGRVGLFSRGTQRNAFLLDTQTGGSHRYGIFICYEAVFADEVRHFARNGAEVLVNISDDGWYGDSSAPWQHLNMARMRAIENRRWLLRDTNSGVTASIDPYGRVRESIPRHQVDALPAEFAFRDGITFYTAHGDVFAWLCAILALVIVGLSLGRGLRPESESKARS</sequence>
<evidence type="ECO:0000256" key="5">
    <source>
        <dbReference type="ARBA" id="ARBA00022692"/>
    </source>
</evidence>
<dbReference type="OrthoDB" id="9811121at2"/>
<comment type="pathway">
    <text evidence="9">Protein modification; lipoprotein biosynthesis (N-acyl transfer).</text>
</comment>
<keyword evidence="6 9" id="KW-1133">Transmembrane helix</keyword>
<evidence type="ECO:0000256" key="7">
    <source>
        <dbReference type="ARBA" id="ARBA00023136"/>
    </source>
</evidence>
<evidence type="ECO:0000313" key="11">
    <source>
        <dbReference type="EMBL" id="SPE27622.1"/>
    </source>
</evidence>
<protein>
    <recommendedName>
        <fullName evidence="9">Apolipoprotein N-acyltransferase</fullName>
        <shortName evidence="9">ALP N-acyltransferase</shortName>
        <ecNumber evidence="9">2.3.1.269</ecNumber>
    </recommendedName>
</protein>
<dbReference type="GO" id="GO:0016410">
    <property type="term" value="F:N-acyltransferase activity"/>
    <property type="evidence" value="ECO:0007669"/>
    <property type="project" value="UniProtKB-UniRule"/>
</dbReference>
<keyword evidence="3 9" id="KW-1003">Cell membrane</keyword>
<comment type="function">
    <text evidence="9">Catalyzes the phospholipid dependent N-acylation of the N-terminal cysteine of apolipoprotein, the last step in lipoprotein maturation.</text>
</comment>
<feature type="transmembrane region" description="Helical" evidence="9">
    <location>
        <begin position="106"/>
        <end position="130"/>
    </location>
</feature>
<evidence type="ECO:0000256" key="6">
    <source>
        <dbReference type="ARBA" id="ARBA00022989"/>
    </source>
</evidence>
<comment type="catalytic activity">
    <reaction evidence="9">
        <text>N-terminal S-1,2-diacyl-sn-glyceryl-L-cysteinyl-[lipoprotein] + a glycerophospholipid = N-acyl-S-1,2-diacyl-sn-glyceryl-L-cysteinyl-[lipoprotein] + a 2-acyl-sn-glycero-3-phospholipid + H(+)</text>
        <dbReference type="Rhea" id="RHEA:48228"/>
        <dbReference type="Rhea" id="RHEA-COMP:14681"/>
        <dbReference type="Rhea" id="RHEA-COMP:14684"/>
        <dbReference type="ChEBI" id="CHEBI:15378"/>
        <dbReference type="ChEBI" id="CHEBI:136912"/>
        <dbReference type="ChEBI" id="CHEBI:140656"/>
        <dbReference type="ChEBI" id="CHEBI:140657"/>
        <dbReference type="ChEBI" id="CHEBI:140660"/>
        <dbReference type="EC" id="2.3.1.269"/>
    </reaction>
</comment>
<evidence type="ECO:0000256" key="3">
    <source>
        <dbReference type="ARBA" id="ARBA00022475"/>
    </source>
</evidence>
<evidence type="ECO:0000256" key="1">
    <source>
        <dbReference type="ARBA" id="ARBA00004651"/>
    </source>
</evidence>